<keyword evidence="3" id="KW-1185">Reference proteome</keyword>
<evidence type="ECO:0000256" key="1">
    <source>
        <dbReference type="SAM" id="MobiDB-lite"/>
    </source>
</evidence>
<evidence type="ECO:0000313" key="2">
    <source>
        <dbReference type="EMBL" id="KXN69381.1"/>
    </source>
</evidence>
<feature type="region of interest" description="Disordered" evidence="1">
    <location>
        <begin position="373"/>
        <end position="404"/>
    </location>
</feature>
<dbReference type="EMBL" id="KQ964537">
    <property type="protein sequence ID" value="KXN69381.1"/>
    <property type="molecule type" value="Genomic_DNA"/>
</dbReference>
<proteinExistence type="predicted"/>
<organism evidence="2 3">
    <name type="scientific">Conidiobolus coronatus (strain ATCC 28846 / CBS 209.66 / NRRL 28638)</name>
    <name type="common">Delacroixia coronata</name>
    <dbReference type="NCBI Taxonomy" id="796925"/>
    <lineage>
        <taxon>Eukaryota</taxon>
        <taxon>Fungi</taxon>
        <taxon>Fungi incertae sedis</taxon>
        <taxon>Zoopagomycota</taxon>
        <taxon>Entomophthoromycotina</taxon>
        <taxon>Entomophthoromycetes</taxon>
        <taxon>Entomophthorales</taxon>
        <taxon>Ancylistaceae</taxon>
        <taxon>Conidiobolus</taxon>
    </lineage>
</organism>
<dbReference type="STRING" id="796925.A0A137P384"/>
<evidence type="ECO:0000313" key="3">
    <source>
        <dbReference type="Proteomes" id="UP000070444"/>
    </source>
</evidence>
<feature type="compositionally biased region" description="Low complexity" evidence="1">
    <location>
        <begin position="1"/>
        <end position="21"/>
    </location>
</feature>
<gene>
    <name evidence="2" type="ORF">CONCODRAFT_71539</name>
</gene>
<name>A0A137P384_CONC2</name>
<accession>A0A137P384</accession>
<reference evidence="2 3" key="1">
    <citation type="journal article" date="2015" name="Genome Biol. Evol.">
        <title>Phylogenomic analyses indicate that early fungi evolved digesting cell walls of algal ancestors of land plants.</title>
        <authorList>
            <person name="Chang Y."/>
            <person name="Wang S."/>
            <person name="Sekimoto S."/>
            <person name="Aerts A.L."/>
            <person name="Choi C."/>
            <person name="Clum A."/>
            <person name="LaButti K.M."/>
            <person name="Lindquist E.A."/>
            <person name="Yee Ngan C."/>
            <person name="Ohm R.A."/>
            <person name="Salamov A.A."/>
            <person name="Grigoriev I.V."/>
            <person name="Spatafora J.W."/>
            <person name="Berbee M.L."/>
        </authorList>
    </citation>
    <scope>NUCLEOTIDE SEQUENCE [LARGE SCALE GENOMIC DNA]</scope>
    <source>
        <strain evidence="2 3">NRRL 28638</strain>
    </source>
</reference>
<dbReference type="Proteomes" id="UP000070444">
    <property type="component" value="Unassembled WGS sequence"/>
</dbReference>
<feature type="region of interest" description="Disordered" evidence="1">
    <location>
        <begin position="1"/>
        <end position="23"/>
    </location>
</feature>
<feature type="compositionally biased region" description="Low complexity" evidence="1">
    <location>
        <begin position="379"/>
        <end position="393"/>
    </location>
</feature>
<sequence>MEKNGISNNNGTSSSNNKSGIVKSSPQLVPLSELISDSNNSNKETNLPLEEALNHPGFRPSQIILDQSVLMGLLNSIQILKSQAFIGYLGGRWIGKVKGDKVKAVGWVKHFVTCQRSLENILDEDLMPDNNSVQLAEQTFKDLGLQIIGWFRSNNSELTSVSDQLSHKGSILVDYKLAQNLQTKYPHLIKILIPKELIITRGTSNHCPDWQIYRVPSSAELKSNSNKSKHWEKIGYAINSQPYTSPQILKELQNIFQNLAIEGKKTYEIQQAYHKSNTSQNSNFNNFLYESELINLSKTCLSTFELGLNNDFQKLALSKLKLKELINLKLKELETSLSEQNSTDLNLTGDELYDSIKQLVEYAALRPNKKGFSNSNQIGGSSRLGSKSYSGSGDPLFEMPAFPQ</sequence>
<dbReference type="AlphaFoldDB" id="A0A137P384"/>
<protein>
    <submittedName>
        <fullName evidence="2">Uncharacterized protein</fullName>
    </submittedName>
</protein>
<dbReference type="OrthoDB" id="2145297at2759"/>